<accession>A0A8S1RQM9</accession>
<dbReference type="EMBL" id="CAJJDN010000236">
    <property type="protein sequence ID" value="CAD8129643.1"/>
    <property type="molecule type" value="Genomic_DNA"/>
</dbReference>
<feature type="coiled-coil region" evidence="1">
    <location>
        <begin position="25"/>
        <end position="52"/>
    </location>
</feature>
<name>A0A8S1RQM9_9CILI</name>
<evidence type="ECO:0000313" key="3">
    <source>
        <dbReference type="Proteomes" id="UP000692954"/>
    </source>
</evidence>
<keyword evidence="1" id="KW-0175">Coiled coil</keyword>
<comment type="caution">
    <text evidence="2">The sequence shown here is derived from an EMBL/GenBank/DDBJ whole genome shotgun (WGS) entry which is preliminary data.</text>
</comment>
<sequence>MVGDFIELGPKINKINMKKINFSQQATQMRKNKKLQNKINDQQDNKNIEQKNRIKNIYPIIKQSEFKKKVKLVPPQLQPVLYNEETKYKKKIIISQDRELQRLEEEKYKNTRRYKEFKDSLNPEEEQKFQIWEIEFIQVLILNNMDHQLYINICSMAKQGCIIFNQKYSKSSYWNQIESTESLLSKMQISHFFSFNQKLNKILILINILFLIKYQFRIYFSLNTFNYFFFAFGNIHIQVDFTGTLQRLQLFRMISKLIIMTQKKKEQFTNYNIKIIIIY</sequence>
<evidence type="ECO:0000313" key="2">
    <source>
        <dbReference type="EMBL" id="CAD8129643.1"/>
    </source>
</evidence>
<organism evidence="2 3">
    <name type="scientific">Paramecium sonneborni</name>
    <dbReference type="NCBI Taxonomy" id="65129"/>
    <lineage>
        <taxon>Eukaryota</taxon>
        <taxon>Sar</taxon>
        <taxon>Alveolata</taxon>
        <taxon>Ciliophora</taxon>
        <taxon>Intramacronucleata</taxon>
        <taxon>Oligohymenophorea</taxon>
        <taxon>Peniculida</taxon>
        <taxon>Parameciidae</taxon>
        <taxon>Paramecium</taxon>
    </lineage>
</organism>
<reference evidence="2" key="1">
    <citation type="submission" date="2021-01" db="EMBL/GenBank/DDBJ databases">
        <authorList>
            <consortium name="Genoscope - CEA"/>
            <person name="William W."/>
        </authorList>
    </citation>
    <scope>NUCLEOTIDE SEQUENCE</scope>
</reference>
<proteinExistence type="predicted"/>
<keyword evidence="3" id="KW-1185">Reference proteome</keyword>
<protein>
    <submittedName>
        <fullName evidence="2">Uncharacterized protein</fullName>
    </submittedName>
</protein>
<gene>
    <name evidence="2" type="ORF">PSON_ATCC_30995.1.T2360007</name>
</gene>
<evidence type="ECO:0000256" key="1">
    <source>
        <dbReference type="SAM" id="Coils"/>
    </source>
</evidence>
<dbReference type="AlphaFoldDB" id="A0A8S1RQM9"/>
<dbReference type="Proteomes" id="UP000692954">
    <property type="component" value="Unassembled WGS sequence"/>
</dbReference>